<sequence>MICVIRSILSSNSMTPHRGDSGADIIWIVETEKIFSDKIRIMFRTVSTILKGSASAIPKGNIAIGSYLQRRYFIQLLDRILNSFDKERLQSVGPDRLCAEWVLKTGGRVRWAGANHWLQDFNFLPPEDFDMKLQDIDATECSVMSSGFKHFQDCQHIRSVKLHGCKYVDDVCMLLLQDISGSLRQLQVSSNKKVTDKGLVNLTKLVHLTDLHLKDLPSVQNKQECYQQLTKALPNCDIMYMDVK</sequence>
<dbReference type="Proteomes" id="UP001164746">
    <property type="component" value="Chromosome 3"/>
</dbReference>
<proteinExistence type="predicted"/>
<dbReference type="EMBL" id="CP111014">
    <property type="protein sequence ID" value="WAR00517.1"/>
    <property type="molecule type" value="Genomic_DNA"/>
</dbReference>
<dbReference type="InterPro" id="IPR032675">
    <property type="entry name" value="LRR_dom_sf"/>
</dbReference>
<evidence type="ECO:0000313" key="2">
    <source>
        <dbReference type="Proteomes" id="UP001164746"/>
    </source>
</evidence>
<organism evidence="1 2">
    <name type="scientific">Mya arenaria</name>
    <name type="common">Soft-shell clam</name>
    <dbReference type="NCBI Taxonomy" id="6604"/>
    <lineage>
        <taxon>Eukaryota</taxon>
        <taxon>Metazoa</taxon>
        <taxon>Spiralia</taxon>
        <taxon>Lophotrochozoa</taxon>
        <taxon>Mollusca</taxon>
        <taxon>Bivalvia</taxon>
        <taxon>Autobranchia</taxon>
        <taxon>Heteroconchia</taxon>
        <taxon>Euheterodonta</taxon>
        <taxon>Imparidentia</taxon>
        <taxon>Neoheterodontei</taxon>
        <taxon>Myida</taxon>
        <taxon>Myoidea</taxon>
        <taxon>Myidae</taxon>
        <taxon>Mya</taxon>
    </lineage>
</organism>
<dbReference type="SUPFAM" id="SSF52047">
    <property type="entry name" value="RNI-like"/>
    <property type="match status" value="1"/>
</dbReference>
<evidence type="ECO:0000313" key="1">
    <source>
        <dbReference type="EMBL" id="WAR00517.1"/>
    </source>
</evidence>
<reference evidence="1" key="1">
    <citation type="submission" date="2022-11" db="EMBL/GenBank/DDBJ databases">
        <title>Centuries of genome instability and evolution in soft-shell clam transmissible cancer (bioRxiv).</title>
        <authorList>
            <person name="Hart S.F.M."/>
            <person name="Yonemitsu M.A."/>
            <person name="Giersch R.M."/>
            <person name="Beal B.F."/>
            <person name="Arriagada G."/>
            <person name="Davis B.W."/>
            <person name="Ostrander E.A."/>
            <person name="Goff S.P."/>
            <person name="Metzger M.J."/>
        </authorList>
    </citation>
    <scope>NUCLEOTIDE SEQUENCE</scope>
    <source>
        <strain evidence="1">MELC-2E11</strain>
        <tissue evidence="1">Siphon/mantle</tissue>
    </source>
</reference>
<protein>
    <submittedName>
        <fullName evidence="1">ATP5S-like protein</fullName>
    </submittedName>
</protein>
<keyword evidence="2" id="KW-1185">Reference proteome</keyword>
<accession>A0ABY7DS34</accession>
<name>A0ABY7DS34_MYAAR</name>
<gene>
    <name evidence="1" type="ORF">MAR_024889</name>
</gene>
<dbReference type="Gene3D" id="3.80.10.10">
    <property type="entry name" value="Ribonuclease Inhibitor"/>
    <property type="match status" value="1"/>
</dbReference>